<evidence type="ECO:0000259" key="24">
    <source>
        <dbReference type="PROSITE" id="PS51296"/>
    </source>
</evidence>
<dbReference type="PRINTS" id="PR00162">
    <property type="entry name" value="RIESKE"/>
</dbReference>
<comment type="similarity">
    <text evidence="2">Belongs to the Rieske iron-sulfur protein family.</text>
</comment>
<dbReference type="Proteomes" id="UP000717624">
    <property type="component" value="Unassembled WGS sequence"/>
</dbReference>
<dbReference type="FunFam" id="2.102.10.10:FF:000006">
    <property type="entry name" value="Menaquinol-cytochrome c reductase, iron-sulfur subunit"/>
    <property type="match status" value="1"/>
</dbReference>
<keyword evidence="13" id="KW-0411">Iron-sulfur</keyword>
<evidence type="ECO:0000256" key="6">
    <source>
        <dbReference type="ARBA" id="ARBA00022714"/>
    </source>
</evidence>
<evidence type="ECO:0000256" key="22">
    <source>
        <dbReference type="ARBA" id="ARBA00076330"/>
    </source>
</evidence>
<organism evidence="25 26">
    <name type="scientific">Brevibacillus fulvus</name>
    <dbReference type="NCBI Taxonomy" id="1125967"/>
    <lineage>
        <taxon>Bacteria</taxon>
        <taxon>Bacillati</taxon>
        <taxon>Bacillota</taxon>
        <taxon>Bacilli</taxon>
        <taxon>Bacillales</taxon>
        <taxon>Paenibacillaceae</taxon>
        <taxon>Brevibacillus</taxon>
    </lineage>
</organism>
<evidence type="ECO:0000256" key="8">
    <source>
        <dbReference type="ARBA" id="ARBA00022967"/>
    </source>
</evidence>
<dbReference type="PROSITE" id="PS51318">
    <property type="entry name" value="TAT"/>
    <property type="match status" value="1"/>
</dbReference>
<evidence type="ECO:0000256" key="4">
    <source>
        <dbReference type="ARBA" id="ARBA00022448"/>
    </source>
</evidence>
<comment type="function">
    <text evidence="18">Component of the menaquinol:cytochrome c reductase complex. The Rieske protein is a high potential 2Fe-2S protein.</text>
</comment>
<evidence type="ECO:0000256" key="7">
    <source>
        <dbReference type="ARBA" id="ARBA00022723"/>
    </source>
</evidence>
<evidence type="ECO:0000256" key="13">
    <source>
        <dbReference type="ARBA" id="ARBA00023014"/>
    </source>
</evidence>
<evidence type="ECO:0000256" key="11">
    <source>
        <dbReference type="ARBA" id="ARBA00023002"/>
    </source>
</evidence>
<dbReference type="EC" id="7.1.1.6" evidence="3"/>
<dbReference type="GO" id="GO:0009496">
    <property type="term" value="F:plastoquinol--plastocyanin reductase activity"/>
    <property type="evidence" value="ECO:0007669"/>
    <property type="project" value="UniProtKB-EC"/>
</dbReference>
<evidence type="ECO:0000256" key="17">
    <source>
        <dbReference type="ARBA" id="ARBA00047828"/>
    </source>
</evidence>
<name>A0A938XXF8_9BACL</name>
<evidence type="ECO:0000256" key="23">
    <source>
        <dbReference type="SAM" id="Phobius"/>
    </source>
</evidence>
<dbReference type="GO" id="GO:0046872">
    <property type="term" value="F:metal ion binding"/>
    <property type="evidence" value="ECO:0007669"/>
    <property type="project" value="UniProtKB-KW"/>
</dbReference>
<dbReference type="PROSITE" id="PS51296">
    <property type="entry name" value="RIESKE"/>
    <property type="match status" value="1"/>
</dbReference>
<keyword evidence="4" id="KW-0813">Transport</keyword>
<keyword evidence="8" id="KW-1278">Translocase</keyword>
<keyword evidence="12" id="KW-0408">Iron</keyword>
<dbReference type="Gene3D" id="2.102.10.10">
    <property type="entry name" value="Rieske [2Fe-2S] iron-sulphur domain"/>
    <property type="match status" value="1"/>
</dbReference>
<evidence type="ECO:0000256" key="12">
    <source>
        <dbReference type="ARBA" id="ARBA00023004"/>
    </source>
</evidence>
<keyword evidence="7" id="KW-0479">Metal-binding</keyword>
<dbReference type="GO" id="GO:0051537">
    <property type="term" value="F:2 iron, 2 sulfur cluster binding"/>
    <property type="evidence" value="ECO:0007669"/>
    <property type="project" value="UniProtKB-KW"/>
</dbReference>
<dbReference type="Pfam" id="PF00355">
    <property type="entry name" value="Rieske"/>
    <property type="match status" value="1"/>
</dbReference>
<dbReference type="EMBL" id="JAFBEB010000001">
    <property type="protein sequence ID" value="MBM7588734.1"/>
    <property type="molecule type" value="Genomic_DNA"/>
</dbReference>
<keyword evidence="26" id="KW-1185">Reference proteome</keyword>
<keyword evidence="14 23" id="KW-0472">Membrane</keyword>
<comment type="cofactor">
    <cofactor evidence="16">
        <name>[2Fe-2S] cluster</name>
        <dbReference type="ChEBI" id="CHEBI:190135"/>
    </cofactor>
</comment>
<proteinExistence type="inferred from homology"/>
<evidence type="ECO:0000256" key="19">
    <source>
        <dbReference type="ARBA" id="ARBA00064458"/>
    </source>
</evidence>
<dbReference type="PANTHER" id="PTHR10134">
    <property type="entry name" value="CYTOCHROME B-C1 COMPLEX SUBUNIT RIESKE, MITOCHONDRIAL"/>
    <property type="match status" value="1"/>
</dbReference>
<feature type="transmembrane region" description="Helical" evidence="23">
    <location>
        <begin position="12"/>
        <end position="33"/>
    </location>
</feature>
<keyword evidence="9" id="KW-0249">Electron transport</keyword>
<sequence>MSEKREISRRTFLNYALMGTGGFLAAGMITPMIRFAVDPLLKASAGGDKVAVGSVDEFGPEPKRVEFKVHTKDGWYESDSVLSAWVTKNDKGEILALSPICKHLGCTVNWNDNPDYPNEYYCPCHGGRYNINGQQYIGTPPTKPLDEYETEVKDGKLYLGKIKPNPRPGVSE</sequence>
<dbReference type="InterPro" id="IPR014349">
    <property type="entry name" value="Rieske_Fe-S_prot"/>
</dbReference>
<feature type="domain" description="Rieske" evidence="24">
    <location>
        <begin position="86"/>
        <end position="159"/>
    </location>
</feature>
<evidence type="ECO:0000256" key="9">
    <source>
        <dbReference type="ARBA" id="ARBA00022982"/>
    </source>
</evidence>
<dbReference type="InterPro" id="IPR017941">
    <property type="entry name" value="Rieske_2Fe-2S"/>
</dbReference>
<comment type="subunit">
    <text evidence="19">The main subunits of the menaquinol:cytochrome c complex are a Rieske-type iron-sulfur protein (QcrA), a cytochrome b (QcrB) and a cytochrome c (QcrC).</text>
</comment>
<evidence type="ECO:0000256" key="14">
    <source>
        <dbReference type="ARBA" id="ARBA00023136"/>
    </source>
</evidence>
<evidence type="ECO:0000256" key="18">
    <source>
        <dbReference type="ARBA" id="ARBA00055683"/>
    </source>
</evidence>
<dbReference type="InterPro" id="IPR036922">
    <property type="entry name" value="Rieske_2Fe-2S_sf"/>
</dbReference>
<evidence type="ECO:0000256" key="20">
    <source>
        <dbReference type="ARBA" id="ARBA00067741"/>
    </source>
</evidence>
<keyword evidence="5 23" id="KW-0812">Transmembrane</keyword>
<dbReference type="CDD" id="cd03467">
    <property type="entry name" value="Rieske"/>
    <property type="match status" value="1"/>
</dbReference>
<comment type="catalytic activity">
    <reaction evidence="17">
        <text>2 oxidized [plastocyanin] + a plastoquinol + 2 H(+)(in) = 2 reduced [plastocyanin] + a plastoquinone + 4 H(+)(out)</text>
        <dbReference type="Rhea" id="RHEA:22148"/>
        <dbReference type="Rhea" id="RHEA-COMP:9561"/>
        <dbReference type="Rhea" id="RHEA-COMP:9562"/>
        <dbReference type="Rhea" id="RHEA-COMP:10039"/>
        <dbReference type="Rhea" id="RHEA-COMP:10040"/>
        <dbReference type="ChEBI" id="CHEBI:15378"/>
        <dbReference type="ChEBI" id="CHEBI:17757"/>
        <dbReference type="ChEBI" id="CHEBI:29036"/>
        <dbReference type="ChEBI" id="CHEBI:49552"/>
        <dbReference type="ChEBI" id="CHEBI:62192"/>
        <dbReference type="EC" id="7.1.1.6"/>
    </reaction>
</comment>
<dbReference type="RefSeq" id="WP_204516463.1">
    <property type="nucleotide sequence ID" value="NZ_BAABIN010000009.1"/>
</dbReference>
<dbReference type="InterPro" id="IPR057415">
    <property type="entry name" value="TM_PetC"/>
</dbReference>
<comment type="subcellular location">
    <subcellularLocation>
        <location evidence="1">Membrane</location>
        <topology evidence="1">Single-pass membrane protein</topology>
    </subcellularLocation>
</comment>
<dbReference type="GO" id="GO:0004497">
    <property type="term" value="F:monooxygenase activity"/>
    <property type="evidence" value="ECO:0007669"/>
    <property type="project" value="UniProtKB-ARBA"/>
</dbReference>
<dbReference type="GO" id="GO:0016020">
    <property type="term" value="C:membrane"/>
    <property type="evidence" value="ECO:0007669"/>
    <property type="project" value="UniProtKB-SubCell"/>
</dbReference>
<keyword evidence="10 23" id="KW-1133">Transmembrane helix</keyword>
<dbReference type="InterPro" id="IPR005805">
    <property type="entry name" value="Rieske_Fe-S_prot_C"/>
</dbReference>
<evidence type="ECO:0000256" key="3">
    <source>
        <dbReference type="ARBA" id="ARBA00012952"/>
    </source>
</evidence>
<evidence type="ECO:0000313" key="26">
    <source>
        <dbReference type="Proteomes" id="UP000717624"/>
    </source>
</evidence>
<evidence type="ECO:0000256" key="2">
    <source>
        <dbReference type="ARBA" id="ARBA00010651"/>
    </source>
</evidence>
<evidence type="ECO:0000256" key="21">
    <source>
        <dbReference type="ARBA" id="ARBA00075320"/>
    </source>
</evidence>
<protein>
    <recommendedName>
        <fullName evidence="20">Menaquinol:cytochrome c reductase iron-sulfur subunit</fullName>
        <ecNumber evidence="3">7.1.1.6</ecNumber>
    </recommendedName>
    <alternativeName>
        <fullName evidence="22">Cytochrome bc complex, iron-sulfur subunit</fullName>
    </alternativeName>
    <alternativeName>
        <fullName evidence="21">Rieske iron-sulfur protein QcrA</fullName>
    </alternativeName>
</protein>
<keyword evidence="11 25" id="KW-0560">Oxidoreductase</keyword>
<dbReference type="AlphaFoldDB" id="A0A938XXF8"/>
<evidence type="ECO:0000256" key="16">
    <source>
        <dbReference type="ARBA" id="ARBA00034078"/>
    </source>
</evidence>
<gene>
    <name evidence="25" type="ORF">JOD01_000320</name>
</gene>
<evidence type="ECO:0000313" key="25">
    <source>
        <dbReference type="EMBL" id="MBM7588734.1"/>
    </source>
</evidence>
<accession>A0A938XXF8</accession>
<evidence type="ECO:0000256" key="1">
    <source>
        <dbReference type="ARBA" id="ARBA00004167"/>
    </source>
</evidence>
<evidence type="ECO:0000256" key="10">
    <source>
        <dbReference type="ARBA" id="ARBA00022989"/>
    </source>
</evidence>
<evidence type="ECO:0000256" key="15">
    <source>
        <dbReference type="ARBA" id="ARBA00023157"/>
    </source>
</evidence>
<dbReference type="InterPro" id="IPR006311">
    <property type="entry name" value="TAT_signal"/>
</dbReference>
<evidence type="ECO:0000256" key="5">
    <source>
        <dbReference type="ARBA" id="ARBA00022692"/>
    </source>
</evidence>
<dbReference type="Pfam" id="PF25471">
    <property type="entry name" value="TM_PetC"/>
    <property type="match status" value="1"/>
</dbReference>
<reference evidence="25" key="1">
    <citation type="submission" date="2021-01" db="EMBL/GenBank/DDBJ databases">
        <title>Genomic Encyclopedia of Type Strains, Phase IV (KMG-IV): sequencing the most valuable type-strain genomes for metagenomic binning, comparative biology and taxonomic classification.</title>
        <authorList>
            <person name="Goeker M."/>
        </authorList>
    </citation>
    <scope>NUCLEOTIDE SEQUENCE</scope>
    <source>
        <strain evidence="25">DSM 25523</strain>
    </source>
</reference>
<keyword evidence="15" id="KW-1015">Disulfide bond</keyword>
<keyword evidence="6" id="KW-0001">2Fe-2S</keyword>
<dbReference type="SUPFAM" id="SSF50022">
    <property type="entry name" value="ISP domain"/>
    <property type="match status" value="1"/>
</dbReference>
<comment type="caution">
    <text evidence="25">The sequence shown here is derived from an EMBL/GenBank/DDBJ whole genome shotgun (WGS) entry which is preliminary data.</text>
</comment>
<dbReference type="GO" id="GO:0016705">
    <property type="term" value="F:oxidoreductase activity, acting on paired donors, with incorporation or reduction of molecular oxygen"/>
    <property type="evidence" value="ECO:0007669"/>
    <property type="project" value="UniProtKB-ARBA"/>
</dbReference>